<organism evidence="2 3">
    <name type="scientific">Parambassis ranga</name>
    <name type="common">Indian glassy fish</name>
    <dbReference type="NCBI Taxonomy" id="210632"/>
    <lineage>
        <taxon>Eukaryota</taxon>
        <taxon>Metazoa</taxon>
        <taxon>Chordata</taxon>
        <taxon>Craniata</taxon>
        <taxon>Vertebrata</taxon>
        <taxon>Euteleostomi</taxon>
        <taxon>Actinopterygii</taxon>
        <taxon>Neopterygii</taxon>
        <taxon>Teleostei</taxon>
        <taxon>Neoteleostei</taxon>
        <taxon>Acanthomorphata</taxon>
        <taxon>Ovalentaria</taxon>
        <taxon>Ambassidae</taxon>
        <taxon>Parambassis</taxon>
    </lineage>
</organism>
<dbReference type="RefSeq" id="XP_028261416.1">
    <property type="nucleotide sequence ID" value="XM_028405615.1"/>
</dbReference>
<protein>
    <submittedName>
        <fullName evidence="3">Uncharacterized protein LOC114435706</fullName>
    </submittedName>
</protein>
<dbReference type="InParanoid" id="A0A6P7I9R2"/>
<feature type="region of interest" description="Disordered" evidence="1">
    <location>
        <begin position="118"/>
        <end position="146"/>
    </location>
</feature>
<keyword evidence="2" id="KW-1185">Reference proteome</keyword>
<feature type="compositionally biased region" description="Polar residues" evidence="1">
    <location>
        <begin position="135"/>
        <end position="146"/>
    </location>
</feature>
<evidence type="ECO:0000313" key="3">
    <source>
        <dbReference type="RefSeq" id="XP_028261416.1"/>
    </source>
</evidence>
<evidence type="ECO:0000256" key="1">
    <source>
        <dbReference type="SAM" id="MobiDB-lite"/>
    </source>
</evidence>
<sequence>MTPQVEDSVQLTLSFEFLDPSIQKPEKLLEQALQSWFNKNNPQTDCSVVKIFRDECVIKITPAPAISMLQKLSGETLIRKKQKTAIVRNVSLTLPGLDTQKQDAAPMDLHLSVAAQKPDDAPMSHHPSFDAQKPNDVTTTPLPSIISQKPDDVFMSELEADEVQQGKSSTTSGAGQQLPSCFVSVNHFWYMSHIYKKDVHNIAKKNGVQIKTEVKVTFEPDQNNGNPENACSEFTSLVKKCLPDSRASVIPFKYTDADMWSNTLKIIQREENKLHLTVSSEEMTVRGPSHSQDAFCKTLHAMQQPNNSALEESRWGSEGTPQKIKMTINDPLADAGLDVE</sequence>
<dbReference type="OrthoDB" id="527344at2759"/>
<dbReference type="GeneID" id="114435706"/>
<gene>
    <name evidence="3" type="primary">LOC114435706</name>
</gene>
<reference evidence="3" key="1">
    <citation type="submission" date="2025-08" db="UniProtKB">
        <authorList>
            <consortium name="RefSeq"/>
        </authorList>
    </citation>
    <scope>IDENTIFICATION</scope>
</reference>
<evidence type="ECO:0000313" key="2">
    <source>
        <dbReference type="Proteomes" id="UP000515145"/>
    </source>
</evidence>
<dbReference type="AlphaFoldDB" id="A0A6P7I9R2"/>
<feature type="region of interest" description="Disordered" evidence="1">
    <location>
        <begin position="308"/>
        <end position="340"/>
    </location>
</feature>
<name>A0A6P7I9R2_9TELE</name>
<accession>A0A6P7I9R2</accession>
<dbReference type="Proteomes" id="UP000515145">
    <property type="component" value="Chromosome 5"/>
</dbReference>
<proteinExistence type="predicted"/>